<keyword evidence="9" id="KW-1185">Reference proteome</keyword>
<feature type="transmembrane region" description="Helical" evidence="6">
    <location>
        <begin position="374"/>
        <end position="401"/>
    </location>
</feature>
<name>A0A8S1C0M0_9INSE</name>
<evidence type="ECO:0000313" key="8">
    <source>
        <dbReference type="EMBL" id="CAB3365457.1"/>
    </source>
</evidence>
<feature type="region of interest" description="Disordered" evidence="5">
    <location>
        <begin position="218"/>
        <end position="250"/>
    </location>
</feature>
<dbReference type="GO" id="GO:0035151">
    <property type="term" value="P:regulation of tube size, open tracheal system"/>
    <property type="evidence" value="ECO:0007669"/>
    <property type="project" value="TreeGrafter"/>
</dbReference>
<protein>
    <submittedName>
        <fullName evidence="8">Uncharacterized protein</fullName>
    </submittedName>
</protein>
<dbReference type="OrthoDB" id="8183827at2759"/>
<organism evidence="8 9">
    <name type="scientific">Cloeon dipterum</name>
    <dbReference type="NCBI Taxonomy" id="197152"/>
    <lineage>
        <taxon>Eukaryota</taxon>
        <taxon>Metazoa</taxon>
        <taxon>Ecdysozoa</taxon>
        <taxon>Arthropoda</taxon>
        <taxon>Hexapoda</taxon>
        <taxon>Insecta</taxon>
        <taxon>Pterygota</taxon>
        <taxon>Palaeoptera</taxon>
        <taxon>Ephemeroptera</taxon>
        <taxon>Pisciforma</taxon>
        <taxon>Baetidae</taxon>
        <taxon>Cloeon</taxon>
    </lineage>
</organism>
<dbReference type="Proteomes" id="UP000494165">
    <property type="component" value="Unassembled WGS sequence"/>
</dbReference>
<dbReference type="InterPro" id="IPR004031">
    <property type="entry name" value="PMP22/EMP/MP20/Claudin"/>
</dbReference>
<feature type="transmembrane region" description="Helical" evidence="6">
    <location>
        <begin position="413"/>
        <end position="437"/>
    </location>
</feature>
<keyword evidence="4 6" id="KW-0472">Membrane</keyword>
<feature type="transmembrane region" description="Helical" evidence="6">
    <location>
        <begin position="127"/>
        <end position="149"/>
    </location>
</feature>
<evidence type="ECO:0000313" key="9">
    <source>
        <dbReference type="Proteomes" id="UP000494165"/>
    </source>
</evidence>
<keyword evidence="3 6" id="KW-1133">Transmembrane helix</keyword>
<feature type="compositionally biased region" description="Polar residues" evidence="5">
    <location>
        <begin position="218"/>
        <end position="235"/>
    </location>
</feature>
<dbReference type="GO" id="GO:0005918">
    <property type="term" value="C:septate junction"/>
    <property type="evidence" value="ECO:0007669"/>
    <property type="project" value="TreeGrafter"/>
</dbReference>
<evidence type="ECO:0000256" key="2">
    <source>
        <dbReference type="ARBA" id="ARBA00022692"/>
    </source>
</evidence>
<proteinExistence type="predicted"/>
<keyword evidence="7" id="KW-0732">Signal</keyword>
<feature type="transmembrane region" description="Helical" evidence="6">
    <location>
        <begin position="169"/>
        <end position="190"/>
    </location>
</feature>
<dbReference type="GO" id="GO:0016020">
    <property type="term" value="C:membrane"/>
    <property type="evidence" value="ECO:0007669"/>
    <property type="project" value="UniProtKB-SubCell"/>
</dbReference>
<feature type="chain" id="PRO_5035870678" evidence="7">
    <location>
        <begin position="26"/>
        <end position="463"/>
    </location>
</feature>
<reference evidence="8 9" key="1">
    <citation type="submission" date="2020-04" db="EMBL/GenBank/DDBJ databases">
        <authorList>
            <person name="Alioto T."/>
            <person name="Alioto T."/>
            <person name="Gomez Garrido J."/>
        </authorList>
    </citation>
    <scope>NUCLEOTIDE SEQUENCE [LARGE SCALE GENOMIC DNA]</scope>
</reference>
<evidence type="ECO:0000256" key="4">
    <source>
        <dbReference type="ARBA" id="ARBA00023136"/>
    </source>
</evidence>
<dbReference type="PANTHER" id="PTHR21284:SF11">
    <property type="entry name" value="KUNE-KUNE"/>
    <property type="match status" value="1"/>
</dbReference>
<feature type="signal peptide" evidence="7">
    <location>
        <begin position="1"/>
        <end position="25"/>
    </location>
</feature>
<dbReference type="PANTHER" id="PTHR21284">
    <property type="entry name" value="EG:80H7.2 PROTEIN"/>
    <property type="match status" value="1"/>
</dbReference>
<comment type="subcellular location">
    <subcellularLocation>
        <location evidence="1">Membrane</location>
        <topology evidence="1">Multi-pass membrane protein</topology>
    </subcellularLocation>
</comment>
<dbReference type="AlphaFoldDB" id="A0A8S1C0M0"/>
<feature type="transmembrane region" description="Helical" evidence="6">
    <location>
        <begin position="96"/>
        <end position="115"/>
    </location>
</feature>
<evidence type="ECO:0000256" key="5">
    <source>
        <dbReference type="SAM" id="MobiDB-lite"/>
    </source>
</evidence>
<dbReference type="GO" id="GO:0019991">
    <property type="term" value="P:septate junction assembly"/>
    <property type="evidence" value="ECO:0007669"/>
    <property type="project" value="TreeGrafter"/>
</dbReference>
<evidence type="ECO:0000256" key="3">
    <source>
        <dbReference type="ARBA" id="ARBA00022989"/>
    </source>
</evidence>
<evidence type="ECO:0000256" key="7">
    <source>
        <dbReference type="SAM" id="SignalP"/>
    </source>
</evidence>
<comment type="caution">
    <text evidence="8">The sequence shown here is derived from an EMBL/GenBank/DDBJ whole genome shotgun (WGS) entry which is preliminary data.</text>
</comment>
<feature type="transmembrane region" description="Helical" evidence="6">
    <location>
        <begin position="341"/>
        <end position="362"/>
    </location>
</feature>
<gene>
    <name evidence="8" type="ORF">CLODIP_2_CD06141</name>
</gene>
<sequence>MGYREKNMLIASCLLLFCFLLVVIAFSTPCWLENDGELPDATFQRIGLWQVCFKNFEEPHHWYDTKFTGCWWVFEEEYYIIHDFLLPAFFVTTQTFFTFCLVALLICLLFLVRYVCIDDDDPNMATLLFIVSGFSGFSAFCGTISVVIFGAYGDSRYWMPHWEHNYIGWSYALAVISILLMWIATAQIFAEARVHRAKNRRERQRRAAYGLGEVISKSGETGENLPGTSGEVSTKFNRKKRQSEARFSQTGAPNRQRWWLKSEASRVTAPWHWIVSDYRITGARLERFGLWAHCFRSLPDPTDEYQRRFFVGCRWIYDPFTTGYDKIRGFLLPPFIIATQFFYTVAFILTLIAFGLCLLYSLCCGPDQSRYVQLVRAIGLVLLSAGLCAAIAVVVFASLANRQGWMPGHRNNFFGWSFALAVAGVFASIVAGTLFIIETHIQQRKARDMKDSQARFSIEETKA</sequence>
<evidence type="ECO:0000256" key="6">
    <source>
        <dbReference type="SAM" id="Phobius"/>
    </source>
</evidence>
<dbReference type="Gene3D" id="1.20.140.150">
    <property type="match status" value="2"/>
</dbReference>
<keyword evidence="2 6" id="KW-0812">Transmembrane</keyword>
<evidence type="ECO:0000256" key="1">
    <source>
        <dbReference type="ARBA" id="ARBA00004141"/>
    </source>
</evidence>
<dbReference type="Pfam" id="PF13903">
    <property type="entry name" value="Claudin_2"/>
    <property type="match status" value="2"/>
</dbReference>
<dbReference type="EMBL" id="CADEPI010000020">
    <property type="protein sequence ID" value="CAB3365457.1"/>
    <property type="molecule type" value="Genomic_DNA"/>
</dbReference>
<accession>A0A8S1C0M0</accession>